<evidence type="ECO:0000256" key="2">
    <source>
        <dbReference type="ARBA" id="ARBA00022618"/>
    </source>
</evidence>
<gene>
    <name evidence="8" type="ORF">Bccel_0286</name>
</gene>
<protein>
    <recommendedName>
        <fullName evidence="10">Polypeptide-transport-associated domain protein FtsQ-type</fullName>
    </recommendedName>
</protein>
<evidence type="ECO:0000256" key="1">
    <source>
        <dbReference type="ARBA" id="ARBA00022475"/>
    </source>
</evidence>
<keyword evidence="4 7" id="KW-1133">Transmembrane helix</keyword>
<evidence type="ECO:0000256" key="5">
    <source>
        <dbReference type="ARBA" id="ARBA00023306"/>
    </source>
</evidence>
<keyword evidence="2" id="KW-0132">Cell division</keyword>
<dbReference type="PANTHER" id="PTHR37820:SF1">
    <property type="entry name" value="CELL DIVISION PROTEIN FTSQ"/>
    <property type="match status" value="1"/>
</dbReference>
<evidence type="ECO:0000256" key="4">
    <source>
        <dbReference type="ARBA" id="ARBA00022989"/>
    </source>
</evidence>
<dbReference type="GO" id="GO:0005886">
    <property type="term" value="C:plasma membrane"/>
    <property type="evidence" value="ECO:0007669"/>
    <property type="project" value="TreeGrafter"/>
</dbReference>
<evidence type="ECO:0000256" key="6">
    <source>
        <dbReference type="SAM" id="MobiDB-lite"/>
    </source>
</evidence>
<keyword evidence="3 7" id="KW-0812">Transmembrane</keyword>
<keyword evidence="7" id="KW-0472">Membrane</keyword>
<dbReference type="PANTHER" id="PTHR37820">
    <property type="entry name" value="CELL DIVISION PROTEIN DIVIB"/>
    <property type="match status" value="1"/>
</dbReference>
<keyword evidence="9" id="KW-1185">Reference proteome</keyword>
<keyword evidence="1" id="KW-1003">Cell membrane</keyword>
<comment type="caution">
    <text evidence="8">The sequence shown here is derived from an EMBL/GenBank/DDBJ whole genome shotgun (WGS) entry which is preliminary data.</text>
</comment>
<evidence type="ECO:0000256" key="7">
    <source>
        <dbReference type="SAM" id="Phobius"/>
    </source>
</evidence>
<keyword evidence="5" id="KW-0131">Cell cycle</keyword>
<accession>A0A0L6JH32</accession>
<dbReference type="InterPro" id="IPR050487">
    <property type="entry name" value="FtsQ_DivIB"/>
</dbReference>
<name>A0A0L6JH32_9FIRM</name>
<evidence type="ECO:0000313" key="9">
    <source>
        <dbReference type="Proteomes" id="UP000036923"/>
    </source>
</evidence>
<dbReference type="STRING" id="398512.Bccel_0286"/>
<dbReference type="eggNOG" id="COG1589">
    <property type="taxonomic scope" value="Bacteria"/>
</dbReference>
<evidence type="ECO:0000256" key="3">
    <source>
        <dbReference type="ARBA" id="ARBA00022692"/>
    </source>
</evidence>
<organism evidence="8 9">
    <name type="scientific">Pseudobacteroides cellulosolvens ATCC 35603 = DSM 2933</name>
    <dbReference type="NCBI Taxonomy" id="398512"/>
    <lineage>
        <taxon>Bacteria</taxon>
        <taxon>Bacillati</taxon>
        <taxon>Bacillota</taxon>
        <taxon>Clostridia</taxon>
        <taxon>Eubacteriales</taxon>
        <taxon>Oscillospiraceae</taxon>
        <taxon>Pseudobacteroides</taxon>
    </lineage>
</organism>
<evidence type="ECO:0008006" key="10">
    <source>
        <dbReference type="Google" id="ProtNLM"/>
    </source>
</evidence>
<proteinExistence type="predicted"/>
<sequence length="280" mass="32826" precursor="true">MKLRRIKRDNEITNKKQKKLKKSNKKRIKTIRRIILFILFIVSLVILALSPLFNIITIEVYGNNKIDSDALISVTKIQIGSNGFKKVGKSFKNYFFFRYGNEENSILNSFSYAKKAKVMFCLPNTVRINVQERSPMFYIYHKGLYILLDEGGYVLEESDKPYKDAILVEGVTFKNYKKGQALIAGDPDYIKYIKKLKTEIPKYDENNHVKINPLVTKIDVGDPFRIKVELDGRIMADLGDLSEIGYRLDFIRDIYFNKLKKTDKGYLEYNEDRKYNFKMK</sequence>
<dbReference type="RefSeq" id="WP_036946159.1">
    <property type="nucleotide sequence ID" value="NZ_KN050763.1"/>
</dbReference>
<feature type="region of interest" description="Disordered" evidence="6">
    <location>
        <begin position="1"/>
        <end position="24"/>
    </location>
</feature>
<dbReference type="Proteomes" id="UP000036923">
    <property type="component" value="Unassembled WGS sequence"/>
</dbReference>
<dbReference type="EMBL" id="LGTC01000001">
    <property type="protein sequence ID" value="KNY25029.1"/>
    <property type="molecule type" value="Genomic_DNA"/>
</dbReference>
<reference evidence="9" key="1">
    <citation type="submission" date="2015-07" db="EMBL/GenBank/DDBJ databases">
        <title>Near-Complete Genome Sequence of the Cellulolytic Bacterium Bacteroides (Pseudobacteroides) cellulosolvens ATCC 35603.</title>
        <authorList>
            <person name="Dassa B."/>
            <person name="Utturkar S.M."/>
            <person name="Klingeman D.M."/>
            <person name="Hurt R.A."/>
            <person name="Keller M."/>
            <person name="Xu J."/>
            <person name="Reddy Y.H.K."/>
            <person name="Borovok I."/>
            <person name="Grinberg I.R."/>
            <person name="Lamed R."/>
            <person name="Zhivin O."/>
            <person name="Bayer E.A."/>
            <person name="Brown S.D."/>
        </authorList>
    </citation>
    <scope>NUCLEOTIDE SEQUENCE [LARGE SCALE GENOMIC DNA]</scope>
    <source>
        <strain evidence="9">DSM 2933</strain>
    </source>
</reference>
<feature type="compositionally biased region" description="Basic residues" evidence="6">
    <location>
        <begin position="15"/>
        <end position="24"/>
    </location>
</feature>
<dbReference type="OrthoDB" id="1739107at2"/>
<evidence type="ECO:0000313" key="8">
    <source>
        <dbReference type="EMBL" id="KNY25029.1"/>
    </source>
</evidence>
<dbReference type="GO" id="GO:0051301">
    <property type="term" value="P:cell division"/>
    <property type="evidence" value="ECO:0007669"/>
    <property type="project" value="UniProtKB-KW"/>
</dbReference>
<feature type="transmembrane region" description="Helical" evidence="7">
    <location>
        <begin position="34"/>
        <end position="56"/>
    </location>
</feature>
<dbReference type="AlphaFoldDB" id="A0A0L6JH32"/>